<reference evidence="1" key="2">
    <citation type="journal article" date="2015" name="Data Brief">
        <title>Shoot transcriptome of the giant reed, Arundo donax.</title>
        <authorList>
            <person name="Barrero R.A."/>
            <person name="Guerrero F.D."/>
            <person name="Moolhuijzen P."/>
            <person name="Goolsby J.A."/>
            <person name="Tidwell J."/>
            <person name="Bellgard S.E."/>
            <person name="Bellgard M.I."/>
        </authorList>
    </citation>
    <scope>NUCLEOTIDE SEQUENCE</scope>
    <source>
        <tissue evidence="1">Shoot tissue taken approximately 20 cm above the soil surface</tissue>
    </source>
</reference>
<proteinExistence type="predicted"/>
<dbReference type="AlphaFoldDB" id="A0A0A9CRD1"/>
<name>A0A0A9CRD1_ARUDO</name>
<reference evidence="1" key="1">
    <citation type="submission" date="2014-09" db="EMBL/GenBank/DDBJ databases">
        <authorList>
            <person name="Magalhaes I.L.F."/>
            <person name="Oliveira U."/>
            <person name="Santos F.R."/>
            <person name="Vidigal T.H.D.A."/>
            <person name="Brescovit A.D."/>
            <person name="Santos A.J."/>
        </authorList>
    </citation>
    <scope>NUCLEOTIDE SEQUENCE</scope>
    <source>
        <tissue evidence="1">Shoot tissue taken approximately 20 cm above the soil surface</tissue>
    </source>
</reference>
<evidence type="ECO:0000313" key="1">
    <source>
        <dbReference type="EMBL" id="JAD78096.1"/>
    </source>
</evidence>
<sequence length="110" mass="12638">MVLYQNQQKMRKIQSGYAVKCSILFPGSSYHIVAHIASILPCYKKCNCKGHIFWRSQFCIITIYKIAGCMNNLPLGTSYSIMIRKCKTKKRKCHSTDTERSNFLSTMQAC</sequence>
<accession>A0A0A9CRD1</accession>
<protein>
    <submittedName>
        <fullName evidence="1">BGAL7</fullName>
    </submittedName>
</protein>
<dbReference type="EMBL" id="GBRH01219799">
    <property type="protein sequence ID" value="JAD78096.1"/>
    <property type="molecule type" value="Transcribed_RNA"/>
</dbReference>
<organism evidence="1">
    <name type="scientific">Arundo donax</name>
    <name type="common">Giant reed</name>
    <name type="synonym">Donax arundinaceus</name>
    <dbReference type="NCBI Taxonomy" id="35708"/>
    <lineage>
        <taxon>Eukaryota</taxon>
        <taxon>Viridiplantae</taxon>
        <taxon>Streptophyta</taxon>
        <taxon>Embryophyta</taxon>
        <taxon>Tracheophyta</taxon>
        <taxon>Spermatophyta</taxon>
        <taxon>Magnoliopsida</taxon>
        <taxon>Liliopsida</taxon>
        <taxon>Poales</taxon>
        <taxon>Poaceae</taxon>
        <taxon>PACMAD clade</taxon>
        <taxon>Arundinoideae</taxon>
        <taxon>Arundineae</taxon>
        <taxon>Arundo</taxon>
    </lineage>
</organism>